<evidence type="ECO:0000313" key="2">
    <source>
        <dbReference type="EMBL" id="VVZ95349.1"/>
    </source>
</evidence>
<dbReference type="EMBL" id="CABVOU010000027">
    <property type="protein sequence ID" value="VVZ95349.1"/>
    <property type="molecule type" value="Genomic_DNA"/>
</dbReference>
<keyword evidence="1" id="KW-0732">Signal</keyword>
<dbReference type="InterPro" id="IPR045748">
    <property type="entry name" value="DcaP"/>
</dbReference>
<proteinExistence type="predicted"/>
<dbReference type="SUPFAM" id="SSF56935">
    <property type="entry name" value="Porins"/>
    <property type="match status" value="1"/>
</dbReference>
<dbReference type="AlphaFoldDB" id="A0A5K1IBA3"/>
<gene>
    <name evidence="2" type="ORF">HALO32_01414</name>
</gene>
<protein>
    <recommendedName>
        <fullName evidence="4">Porin</fullName>
    </recommendedName>
</protein>
<accession>A0A5K1IBA3</accession>
<feature type="signal peptide" evidence="1">
    <location>
        <begin position="1"/>
        <end position="28"/>
    </location>
</feature>
<reference evidence="2 3" key="1">
    <citation type="submission" date="2019-09" db="EMBL/GenBank/DDBJ databases">
        <authorList>
            <person name="Criscuolo A."/>
        </authorList>
    </citation>
    <scope>NUCLEOTIDE SEQUENCE [LARGE SCALE GENOMIC DNA]</scope>
    <source>
        <strain evidence="3">3(2)</strain>
    </source>
</reference>
<evidence type="ECO:0008006" key="4">
    <source>
        <dbReference type="Google" id="ProtNLM"/>
    </source>
</evidence>
<organism evidence="2 3">
    <name type="scientific">Halomonas lysinitropha</name>
    <dbReference type="NCBI Taxonomy" id="2607506"/>
    <lineage>
        <taxon>Bacteria</taxon>
        <taxon>Pseudomonadati</taxon>
        <taxon>Pseudomonadota</taxon>
        <taxon>Gammaproteobacteria</taxon>
        <taxon>Oceanospirillales</taxon>
        <taxon>Halomonadaceae</taxon>
        <taxon>Halomonas</taxon>
    </lineage>
</organism>
<dbReference type="RefSeq" id="WP_151443056.1">
    <property type="nucleotide sequence ID" value="NZ_CABVOU010000027.1"/>
</dbReference>
<keyword evidence="3" id="KW-1185">Reference proteome</keyword>
<name>A0A5K1IBA3_9GAMM</name>
<dbReference type="Proteomes" id="UP000326725">
    <property type="component" value="Unassembled WGS sequence"/>
</dbReference>
<dbReference type="Pfam" id="PF19577">
    <property type="entry name" value="DcaP"/>
    <property type="match status" value="1"/>
</dbReference>
<sequence>MTIQNRLKQTAIFSASALALAVASASHAYDFEVGDTTASVYGYVKLDIIHDVDADMGNTVAHSAIRLDGVDGPDGHTDFHAKQSRIGFKTSTPMSGSTLNTTIEGDFYGSGNDTFRLRHAFGEWNGILAGQTWTNFGGFIGMTPTIDFLGQVGQGNIGRQSQLRYTTGGFSVALEDPGTIGSNIDMDNRINVDDDVKSSLPDLTLRYHADAGNVNYGASAVMRQIEYYNTARDDDENAFAWGINLEASAEVADGVTIRGALTHGDGLGGYMYGSPGRAGYIDNNGDVEGIEGTGGTFGASVAAGSGNVNLGYGVATADLDDGVDEGALSTTSTDKVESIYLNYIWSPVARVSYGVEAGYHTRETHDGADGDAVRLQGMVMYSF</sequence>
<feature type="chain" id="PRO_5023854059" description="Porin" evidence="1">
    <location>
        <begin position="29"/>
        <end position="383"/>
    </location>
</feature>
<evidence type="ECO:0000256" key="1">
    <source>
        <dbReference type="SAM" id="SignalP"/>
    </source>
</evidence>
<evidence type="ECO:0000313" key="3">
    <source>
        <dbReference type="Proteomes" id="UP000326725"/>
    </source>
</evidence>